<dbReference type="GeneID" id="1208959"/>
<dbReference type="Proteomes" id="UP000002671">
    <property type="component" value="Chromosome"/>
</dbReference>
<dbReference type="GO" id="GO:0080164">
    <property type="term" value="P:regulation of nitric oxide metabolic process"/>
    <property type="evidence" value="ECO:0000318"/>
    <property type="project" value="GO_Central"/>
</dbReference>
<proteinExistence type="predicted"/>
<gene>
    <name evidence="5" type="ordered locus">CBU_1058</name>
</gene>
<dbReference type="OrthoDB" id="9785840at2"/>
<keyword evidence="6" id="KW-1185">Reference proteome</keyword>
<dbReference type="PANTHER" id="PTHR31817:SF0">
    <property type="entry name" value="CHROMOSOME UNDETERMINED SCAFFOLD_67, WHOLE GENOME SHOTGUN SEQUENCE"/>
    <property type="match status" value="1"/>
</dbReference>
<dbReference type="KEGG" id="cbu:CBU_1058"/>
<organism evidence="5 6">
    <name type="scientific">Coxiella burnetii (strain RSA 493 / Nine Mile phase I)</name>
    <dbReference type="NCBI Taxonomy" id="227377"/>
    <lineage>
        <taxon>Bacteria</taxon>
        <taxon>Pseudomonadati</taxon>
        <taxon>Pseudomonadota</taxon>
        <taxon>Gammaproteobacteria</taxon>
        <taxon>Legionellales</taxon>
        <taxon>Coxiellaceae</taxon>
        <taxon>Coxiella</taxon>
    </lineage>
</organism>
<name>Q83CQ0_COXBU</name>
<dbReference type="GO" id="GO:0008237">
    <property type="term" value="F:metallopeptidase activity"/>
    <property type="evidence" value="ECO:0007669"/>
    <property type="project" value="UniProtKB-KW"/>
</dbReference>
<evidence type="ECO:0000256" key="3">
    <source>
        <dbReference type="ARBA" id="ARBA00022801"/>
    </source>
</evidence>
<comment type="cofactor">
    <cofactor evidence="1">
        <name>Zn(2+)</name>
        <dbReference type="ChEBI" id="CHEBI:29105"/>
    </cofactor>
</comment>
<reference evidence="5 6" key="1">
    <citation type="journal article" date="2003" name="Proc. Natl. Acad. Sci. U.S.A.">
        <title>Complete genome sequence of the Q-fever pathogen, Coxiella burnetii.</title>
        <authorList>
            <person name="Seshadri R."/>
            <person name="Paulsen I.T."/>
            <person name="Eisen J.A."/>
            <person name="Read T.D."/>
            <person name="Nelson K.E."/>
            <person name="Nelson W.C."/>
            <person name="Ward N.L."/>
            <person name="Tettelin H."/>
            <person name="Davidsen T.M."/>
            <person name="Beanan M.J."/>
            <person name="Deboy R.T."/>
            <person name="Daugherty S.C."/>
            <person name="Brinkac L.M."/>
            <person name="Madupu R."/>
            <person name="Dodson R.J."/>
            <person name="Khouri H.M."/>
            <person name="Lee K.H."/>
            <person name="Carty H.A."/>
            <person name="Scanlan D."/>
            <person name="Heinzen R.A."/>
            <person name="Thompson H.A."/>
            <person name="Samuel J.E."/>
            <person name="Fraser C.M."/>
            <person name="Heidelberg J.F."/>
        </authorList>
    </citation>
    <scope>NUCLEOTIDE SEQUENCE [LARGE SCALE GENOMIC DNA]</scope>
    <source>
        <strain evidence="6">RSA 493 / Nine Mile phase I</strain>
    </source>
</reference>
<dbReference type="GO" id="GO:0006508">
    <property type="term" value="P:proteolysis"/>
    <property type="evidence" value="ECO:0007669"/>
    <property type="project" value="UniProtKB-KW"/>
</dbReference>
<dbReference type="InterPro" id="IPR012656">
    <property type="entry name" value="CHP02421_QEGLA"/>
</dbReference>
<evidence type="ECO:0000313" key="6">
    <source>
        <dbReference type="Proteomes" id="UP000002671"/>
    </source>
</evidence>
<evidence type="ECO:0000256" key="2">
    <source>
        <dbReference type="ARBA" id="ARBA00022670"/>
    </source>
</evidence>
<dbReference type="EnsemblBacteria" id="AAO90573">
    <property type="protein sequence ID" value="AAO90573"/>
    <property type="gene ID" value="CBU_1058"/>
</dbReference>
<dbReference type="STRING" id="227377.CBU_1058"/>
<dbReference type="PATRIC" id="fig|227377.7.peg.1049"/>
<evidence type="ECO:0000256" key="1">
    <source>
        <dbReference type="ARBA" id="ARBA00001947"/>
    </source>
</evidence>
<dbReference type="eggNOG" id="COG3930">
    <property type="taxonomic scope" value="Bacteria"/>
</dbReference>
<sequence>MKAKFTPAQKQIRELSEQIVAAQRPVRILDAVKWDESIREAFFKDKFAQLPQVNAEYYQQNDLGFDPDQKLQEFYNIEHQVNRILGKYSAVSALMQQRCREYRDVIHLLKARGTKEFSKISQDLYGSSDEAFYAGAPTLRDLSLTVSKALDHIGEKTLTEKDESKYTAREAVKILGDRLEKYFGKKKNIHVKVSDNIVADASAGADTIKLREDLKFSKRVIQLYEVHEGWVHLGTTLNGLEQKICTFLSKGPPSTTVIQEGLAILTELFTFSSYPARARRINNRVVAINMAENGANFIDVFNFFHEKGQPEEESYYDAVRIFRGSTPDQGPFTKDLSYSKGFILIYNYIRLAIGSGNLSQLPLLFIGKTDLINIHLLKELDEEGLLTPPQYIPPQFKDLSALSAWESYSLFLNQLNLEQLARDYRNIL</sequence>
<keyword evidence="2" id="KW-0645">Protease</keyword>
<reference evidence="5 6" key="2">
    <citation type="journal article" date="2009" name="Infect. Immun.">
        <title>Comparative genomics reveal extensive transposon-mediated genomic plasticity and diversity among potential effector proteins within the genus Coxiella.</title>
        <authorList>
            <person name="Beare P.A."/>
            <person name="Unsworth N."/>
            <person name="Andoh M."/>
            <person name="Voth D.E."/>
            <person name="Omsland A."/>
            <person name="Gilk S.D."/>
            <person name="Williams K.P."/>
            <person name="Sobral B.W."/>
            <person name="Kupko J.J.III."/>
            <person name="Porcella S.F."/>
            <person name="Samuel J.E."/>
            <person name="Heinzen R.A."/>
        </authorList>
    </citation>
    <scope>NUCLEOTIDE SEQUENCE [LARGE SCALE GENOMIC DNA]</scope>
    <source>
        <strain evidence="6">RSA 493 / Nine Mile phase I</strain>
    </source>
</reference>
<keyword evidence="3" id="KW-0378">Hydrolase</keyword>
<dbReference type="HOGENOM" id="CLU_050360_0_0_6"/>
<protein>
    <submittedName>
        <fullName evidence="5">Hypothetical membrane spanning protein</fullName>
    </submittedName>
</protein>
<keyword evidence="4" id="KW-0482">Metalloprotease</keyword>
<dbReference type="NCBIfam" id="TIGR02421">
    <property type="entry name" value="QEGLA"/>
    <property type="match status" value="1"/>
</dbReference>
<dbReference type="EMBL" id="AE016828">
    <property type="protein sequence ID" value="AAO90573.1"/>
    <property type="molecule type" value="Genomic_DNA"/>
</dbReference>
<evidence type="ECO:0000313" key="5">
    <source>
        <dbReference type="EMBL" id="AAO90573.1"/>
    </source>
</evidence>
<accession>Q83CQ0</accession>
<dbReference type="InterPro" id="IPR012548">
    <property type="entry name" value="MATCAP"/>
</dbReference>
<dbReference type="PANTHER" id="PTHR31817">
    <property type="match status" value="1"/>
</dbReference>
<dbReference type="RefSeq" id="NP_820059.1">
    <property type="nucleotide sequence ID" value="NC_002971.4"/>
</dbReference>
<dbReference type="RefSeq" id="WP_010957976.1">
    <property type="nucleotide sequence ID" value="NC_002971.4"/>
</dbReference>
<dbReference type="Pfam" id="PF08014">
    <property type="entry name" value="MATCAP"/>
    <property type="match status" value="1"/>
</dbReference>
<evidence type="ECO:0000256" key="4">
    <source>
        <dbReference type="ARBA" id="ARBA00023049"/>
    </source>
</evidence>
<dbReference type="SMART" id="SM01154">
    <property type="entry name" value="DUF1704"/>
    <property type="match status" value="1"/>
</dbReference>
<dbReference type="AlphaFoldDB" id="Q83CQ0"/>